<dbReference type="GO" id="GO:0046872">
    <property type="term" value="F:metal ion binding"/>
    <property type="evidence" value="ECO:0007669"/>
    <property type="project" value="UniProtKB-KW"/>
</dbReference>
<feature type="domain" description="DUF1565" evidence="10">
    <location>
        <begin position="67"/>
        <end position="104"/>
    </location>
</feature>
<dbReference type="InterPro" id="IPR039448">
    <property type="entry name" value="Beta_helix"/>
</dbReference>
<keyword evidence="7" id="KW-0456">Lyase</keyword>
<evidence type="ECO:0000256" key="8">
    <source>
        <dbReference type="ARBA" id="ARBA00038263"/>
    </source>
</evidence>
<name>A0A1E7X8C8_9BURK</name>
<dbReference type="InterPro" id="IPR006626">
    <property type="entry name" value="PbH1"/>
</dbReference>
<organism evidence="12 13">
    <name type="scientific">Duganella phyllosphaerae</name>
    <dbReference type="NCBI Taxonomy" id="762836"/>
    <lineage>
        <taxon>Bacteria</taxon>
        <taxon>Pseudomonadati</taxon>
        <taxon>Pseudomonadota</taxon>
        <taxon>Betaproteobacteria</taxon>
        <taxon>Burkholderiales</taxon>
        <taxon>Oxalobacteraceae</taxon>
        <taxon>Telluria group</taxon>
        <taxon>Duganella</taxon>
    </lineage>
</organism>
<dbReference type="SMART" id="SM00710">
    <property type="entry name" value="PbH1"/>
    <property type="match status" value="10"/>
</dbReference>
<dbReference type="AlphaFoldDB" id="A0A1E7X8C8"/>
<protein>
    <recommendedName>
        <fullName evidence="14">DUF1565 domain-containing protein</fullName>
    </recommendedName>
</protein>
<evidence type="ECO:0000313" key="13">
    <source>
        <dbReference type="Proteomes" id="UP000175989"/>
    </source>
</evidence>
<evidence type="ECO:0000256" key="2">
    <source>
        <dbReference type="ARBA" id="ARBA00004613"/>
    </source>
</evidence>
<gene>
    <name evidence="12" type="ORF">DUPY_00360</name>
</gene>
<evidence type="ECO:0000256" key="1">
    <source>
        <dbReference type="ARBA" id="ARBA00001913"/>
    </source>
</evidence>
<dbReference type="GO" id="GO:0005576">
    <property type="term" value="C:extracellular region"/>
    <property type="evidence" value="ECO:0007669"/>
    <property type="project" value="UniProtKB-SubCell"/>
</dbReference>
<evidence type="ECO:0000256" key="7">
    <source>
        <dbReference type="ARBA" id="ARBA00023239"/>
    </source>
</evidence>
<feature type="domain" description="DUF1565" evidence="10">
    <location>
        <begin position="433"/>
        <end position="470"/>
    </location>
</feature>
<evidence type="ECO:0000256" key="6">
    <source>
        <dbReference type="ARBA" id="ARBA00022837"/>
    </source>
</evidence>
<comment type="subcellular location">
    <subcellularLocation>
        <location evidence="2">Secreted</location>
    </subcellularLocation>
</comment>
<evidence type="ECO:0000256" key="4">
    <source>
        <dbReference type="ARBA" id="ARBA00022723"/>
    </source>
</evidence>
<evidence type="ECO:0000256" key="3">
    <source>
        <dbReference type="ARBA" id="ARBA00022525"/>
    </source>
</evidence>
<dbReference type="SUPFAM" id="SSF51126">
    <property type="entry name" value="Pectin lyase-like"/>
    <property type="match status" value="2"/>
</dbReference>
<dbReference type="Gene3D" id="2.160.20.10">
    <property type="entry name" value="Single-stranded right-handed beta-helix, Pectin lyase-like"/>
    <property type="match status" value="2"/>
</dbReference>
<dbReference type="InterPro" id="IPR011050">
    <property type="entry name" value="Pectin_lyase_fold/virulence"/>
</dbReference>
<evidence type="ECO:0000313" key="12">
    <source>
        <dbReference type="EMBL" id="OFA09258.1"/>
    </source>
</evidence>
<evidence type="ECO:0008006" key="14">
    <source>
        <dbReference type="Google" id="ProtNLM"/>
    </source>
</evidence>
<dbReference type="OrthoDB" id="7300353at2"/>
<comment type="similarity">
    <text evidence="8">Belongs to the polysaccharide lyase 9 family.</text>
</comment>
<feature type="domain" description="Right handed beta helix" evidence="11">
    <location>
        <begin position="171"/>
        <end position="329"/>
    </location>
</feature>
<dbReference type="NCBIfam" id="NF041518">
    <property type="entry name" value="choice_anch_Q"/>
    <property type="match status" value="1"/>
</dbReference>
<accession>A0A1E7X8C8</accession>
<comment type="cofactor">
    <cofactor evidence="1">
        <name>Ca(2+)</name>
        <dbReference type="ChEBI" id="CHEBI:29108"/>
    </cofactor>
</comment>
<evidence type="ECO:0000259" key="10">
    <source>
        <dbReference type="Pfam" id="PF07602"/>
    </source>
</evidence>
<dbReference type="Pfam" id="PF13229">
    <property type="entry name" value="Beta_helix"/>
    <property type="match status" value="1"/>
</dbReference>
<feature type="region of interest" description="Disordered" evidence="9">
    <location>
        <begin position="734"/>
        <end position="754"/>
    </location>
</feature>
<evidence type="ECO:0000259" key="11">
    <source>
        <dbReference type="Pfam" id="PF13229"/>
    </source>
</evidence>
<dbReference type="Proteomes" id="UP000175989">
    <property type="component" value="Unassembled WGS sequence"/>
</dbReference>
<dbReference type="InterPro" id="IPR052052">
    <property type="entry name" value="Polysaccharide_Lyase_9"/>
</dbReference>
<comment type="caution">
    <text evidence="12">The sequence shown here is derived from an EMBL/GenBank/DDBJ whole genome shotgun (WGS) entry which is preliminary data.</text>
</comment>
<dbReference type="PANTHER" id="PTHR40088:SF1">
    <property type="entry name" value="PECTATE LYASE PEL9"/>
    <property type="match status" value="1"/>
</dbReference>
<dbReference type="InterPro" id="IPR012334">
    <property type="entry name" value="Pectin_lyas_fold"/>
</dbReference>
<sequence length="767" mass="78877">MKSSVNYLSQTAGATACMILLSACGGGQSDSASEAPAVMLATTQLSDQPAADASYNAAATALYVATTGADSNPGTSAKPFKTIARAAQAATPGTVVHVAPGTYEGGFRTSTSGTPTARIRYVSDTKWAAKIVPPATSANAVAWDNRGSYVDIDGFDVDGSGHKAGTRWAVGLYTAGSFGTVTNSHVHHIGQGACASGGGIGADSYYKGTGNDVLANVVHDIGAAGCKTMSGVFVNSADSDVKNNLIYAVSQAAVLLWHDAARAAVSHNTIFAAHTGIVVGGGDPYVSNGVNDYSRVANNIVVDTQYGVVEQGNVGSNNTYTNNLMHQQSAYPYMLLKGVAVATIAAAPQFVNYVRTGGGDYQLQATSPAIDKGLAGDATATDLNGKARPAGAGPDLGAYEFNGATPSPTPTPAPQPVPDAAPATANNLYVATTGSDSNSGAQGSPLRTIARASALAKPNTTVHVAPGTYAGGFKTTTSGTASGRIYYYSTVKWGAKIVPPASSSNNIAWDNRGNYVDIIGFEVDGSKLQGGTVWRSGLYTGGSYDVIRGNRVHHIANTLACNGSGASAIGVDSYYKGIKGDVINNFVHDIGPAGCKYIQGIYVSTSGSVVGNVVYRVSEAAIHLWHDATNVIIANNTVAASGTGIVVGAGDFYNRTAPNDYTHVVNNIVYDNRYGITEQGSTGTHNTYRNNLVYQNSIYNISLKNGLQATGTVSADPQFVGYTRSGTPDLHLRASSPAKGKGTTDYAPKTDIEGKPVTAPVTIGAYQ</sequence>
<dbReference type="GO" id="GO:0016837">
    <property type="term" value="F:carbon-oxygen lyase activity, acting on polysaccharides"/>
    <property type="evidence" value="ECO:0007669"/>
    <property type="project" value="TreeGrafter"/>
</dbReference>
<evidence type="ECO:0000256" key="9">
    <source>
        <dbReference type="SAM" id="MobiDB-lite"/>
    </source>
</evidence>
<keyword evidence="5" id="KW-0732">Signal</keyword>
<reference evidence="13" key="1">
    <citation type="journal article" date="2016" name="Front. Microbiol.">
        <title>Molecular Keys to the Janthinobacterium and Duganella spp. Interaction with the Plant Pathogen Fusarium graminearum.</title>
        <authorList>
            <person name="Haack F.S."/>
            <person name="Poehlein A."/>
            <person name="Kroger C."/>
            <person name="Voigt C.A."/>
            <person name="Piepenbring M."/>
            <person name="Bode H.B."/>
            <person name="Daniel R."/>
            <person name="Schafer W."/>
            <person name="Streit W.R."/>
        </authorList>
    </citation>
    <scope>NUCLEOTIDE SEQUENCE [LARGE SCALE GENOMIC DNA]</scope>
    <source>
        <strain evidence="13">T54</strain>
    </source>
</reference>
<dbReference type="EMBL" id="LROM01000002">
    <property type="protein sequence ID" value="OFA09258.1"/>
    <property type="molecule type" value="Genomic_DNA"/>
</dbReference>
<dbReference type="InterPro" id="IPR011459">
    <property type="entry name" value="DUF1565"/>
</dbReference>
<dbReference type="PATRIC" id="fig|762836.4.peg.36"/>
<keyword evidence="4" id="KW-0479">Metal-binding</keyword>
<proteinExistence type="inferred from homology"/>
<dbReference type="InterPro" id="IPR059226">
    <property type="entry name" value="Choice_anch_Q_dom"/>
</dbReference>
<dbReference type="Pfam" id="PF07602">
    <property type="entry name" value="DUF1565"/>
    <property type="match status" value="2"/>
</dbReference>
<keyword evidence="6" id="KW-0106">Calcium</keyword>
<dbReference type="PROSITE" id="PS51257">
    <property type="entry name" value="PROKAR_LIPOPROTEIN"/>
    <property type="match status" value="1"/>
</dbReference>
<evidence type="ECO:0000256" key="5">
    <source>
        <dbReference type="ARBA" id="ARBA00022729"/>
    </source>
</evidence>
<keyword evidence="13" id="KW-1185">Reference proteome</keyword>
<keyword evidence="3" id="KW-0964">Secreted</keyword>
<dbReference type="PANTHER" id="PTHR40088">
    <property type="entry name" value="PECTATE LYASE (EUROFUNG)"/>
    <property type="match status" value="1"/>
</dbReference>